<dbReference type="Proteomes" id="UP001215598">
    <property type="component" value="Unassembled WGS sequence"/>
</dbReference>
<feature type="transmembrane region" description="Helical" evidence="1">
    <location>
        <begin position="6"/>
        <end position="24"/>
    </location>
</feature>
<keyword evidence="1" id="KW-0472">Membrane</keyword>
<keyword evidence="3" id="KW-1185">Reference proteome</keyword>
<accession>A0AAD7MR40</accession>
<proteinExistence type="predicted"/>
<gene>
    <name evidence="2" type="ORF">B0H16DRAFT_1589280</name>
</gene>
<dbReference type="EMBL" id="JARKIB010000174">
    <property type="protein sequence ID" value="KAJ7728217.1"/>
    <property type="molecule type" value="Genomic_DNA"/>
</dbReference>
<keyword evidence="1" id="KW-0812">Transmembrane</keyword>
<name>A0AAD7MR40_9AGAR</name>
<protein>
    <submittedName>
        <fullName evidence="2">Uncharacterized protein</fullName>
    </submittedName>
</protein>
<evidence type="ECO:0000256" key="1">
    <source>
        <dbReference type="SAM" id="Phobius"/>
    </source>
</evidence>
<comment type="caution">
    <text evidence="2">The sequence shown here is derived from an EMBL/GenBank/DDBJ whole genome shotgun (WGS) entry which is preliminary data.</text>
</comment>
<evidence type="ECO:0000313" key="2">
    <source>
        <dbReference type="EMBL" id="KAJ7728217.1"/>
    </source>
</evidence>
<keyword evidence="1" id="KW-1133">Transmembrane helix</keyword>
<organism evidence="2 3">
    <name type="scientific">Mycena metata</name>
    <dbReference type="NCBI Taxonomy" id="1033252"/>
    <lineage>
        <taxon>Eukaryota</taxon>
        <taxon>Fungi</taxon>
        <taxon>Dikarya</taxon>
        <taxon>Basidiomycota</taxon>
        <taxon>Agaricomycotina</taxon>
        <taxon>Agaricomycetes</taxon>
        <taxon>Agaricomycetidae</taxon>
        <taxon>Agaricales</taxon>
        <taxon>Marasmiineae</taxon>
        <taxon>Mycenaceae</taxon>
        <taxon>Mycena</taxon>
    </lineage>
</organism>
<sequence>MDAKLLISILFFVSDVVFIVFMIEDGVEAEHPLADLALSISGIMGRYLQLLTIIGVLYWDTVDIEDFALSRQFFVSISISWIASRCCPHHLIRKMDSIREIQIDTGELSSHRIS</sequence>
<reference evidence="2" key="1">
    <citation type="submission" date="2023-03" db="EMBL/GenBank/DDBJ databases">
        <title>Massive genome expansion in bonnet fungi (Mycena s.s.) driven by repeated elements and novel gene families across ecological guilds.</title>
        <authorList>
            <consortium name="Lawrence Berkeley National Laboratory"/>
            <person name="Harder C.B."/>
            <person name="Miyauchi S."/>
            <person name="Viragh M."/>
            <person name="Kuo A."/>
            <person name="Thoen E."/>
            <person name="Andreopoulos B."/>
            <person name="Lu D."/>
            <person name="Skrede I."/>
            <person name="Drula E."/>
            <person name="Henrissat B."/>
            <person name="Morin E."/>
            <person name="Kohler A."/>
            <person name="Barry K."/>
            <person name="LaButti K."/>
            <person name="Morin E."/>
            <person name="Salamov A."/>
            <person name="Lipzen A."/>
            <person name="Mereny Z."/>
            <person name="Hegedus B."/>
            <person name="Baldrian P."/>
            <person name="Stursova M."/>
            <person name="Weitz H."/>
            <person name="Taylor A."/>
            <person name="Grigoriev I.V."/>
            <person name="Nagy L.G."/>
            <person name="Martin F."/>
            <person name="Kauserud H."/>
        </authorList>
    </citation>
    <scope>NUCLEOTIDE SEQUENCE</scope>
    <source>
        <strain evidence="2">CBHHK182m</strain>
    </source>
</reference>
<dbReference type="AlphaFoldDB" id="A0AAD7MR40"/>
<evidence type="ECO:0000313" key="3">
    <source>
        <dbReference type="Proteomes" id="UP001215598"/>
    </source>
</evidence>
<feature type="transmembrane region" description="Helical" evidence="1">
    <location>
        <begin position="36"/>
        <end position="59"/>
    </location>
</feature>